<name>A0A392SQH8_9FABA</name>
<keyword evidence="2" id="KW-1185">Reference proteome</keyword>
<dbReference type="Proteomes" id="UP000265520">
    <property type="component" value="Unassembled WGS sequence"/>
</dbReference>
<comment type="caution">
    <text evidence="1">The sequence shown here is derived from an EMBL/GenBank/DDBJ whole genome shotgun (WGS) entry which is preliminary data.</text>
</comment>
<feature type="non-terminal residue" evidence="1">
    <location>
        <position position="29"/>
    </location>
</feature>
<organism evidence="1 2">
    <name type="scientific">Trifolium medium</name>
    <dbReference type="NCBI Taxonomy" id="97028"/>
    <lineage>
        <taxon>Eukaryota</taxon>
        <taxon>Viridiplantae</taxon>
        <taxon>Streptophyta</taxon>
        <taxon>Embryophyta</taxon>
        <taxon>Tracheophyta</taxon>
        <taxon>Spermatophyta</taxon>
        <taxon>Magnoliopsida</taxon>
        <taxon>eudicotyledons</taxon>
        <taxon>Gunneridae</taxon>
        <taxon>Pentapetalae</taxon>
        <taxon>rosids</taxon>
        <taxon>fabids</taxon>
        <taxon>Fabales</taxon>
        <taxon>Fabaceae</taxon>
        <taxon>Papilionoideae</taxon>
        <taxon>50 kb inversion clade</taxon>
        <taxon>NPAAA clade</taxon>
        <taxon>Hologalegina</taxon>
        <taxon>IRL clade</taxon>
        <taxon>Trifolieae</taxon>
        <taxon>Trifolium</taxon>
    </lineage>
</organism>
<protein>
    <submittedName>
        <fullName evidence="1">Uncharacterized protein</fullName>
    </submittedName>
</protein>
<evidence type="ECO:0000313" key="2">
    <source>
        <dbReference type="Proteomes" id="UP000265520"/>
    </source>
</evidence>
<sequence>MELKDVAEYATEVSFRGALDGVEVVLEWY</sequence>
<reference evidence="1 2" key="1">
    <citation type="journal article" date="2018" name="Front. Plant Sci.">
        <title>Red Clover (Trifolium pratense) and Zigzag Clover (T. medium) - A Picture of Genomic Similarities and Differences.</title>
        <authorList>
            <person name="Dluhosova J."/>
            <person name="Istvanek J."/>
            <person name="Nedelnik J."/>
            <person name="Repkova J."/>
        </authorList>
    </citation>
    <scope>NUCLEOTIDE SEQUENCE [LARGE SCALE GENOMIC DNA]</scope>
    <source>
        <strain evidence="2">cv. 10/8</strain>
        <tissue evidence="1">Leaf</tissue>
    </source>
</reference>
<evidence type="ECO:0000313" key="1">
    <source>
        <dbReference type="EMBL" id="MCI51123.1"/>
    </source>
</evidence>
<dbReference type="EMBL" id="LXQA010427208">
    <property type="protein sequence ID" value="MCI51123.1"/>
    <property type="molecule type" value="Genomic_DNA"/>
</dbReference>
<accession>A0A392SQH8</accession>
<dbReference type="AlphaFoldDB" id="A0A392SQH8"/>
<proteinExistence type="predicted"/>